<protein>
    <submittedName>
        <fullName evidence="4">WYL domain-containing protein</fullName>
    </submittedName>
</protein>
<dbReference type="InterPro" id="IPR026881">
    <property type="entry name" value="WYL_dom"/>
</dbReference>
<dbReference type="EMBL" id="WKPJ01000065">
    <property type="protein sequence ID" value="MSA91478.1"/>
    <property type="molecule type" value="Genomic_DNA"/>
</dbReference>
<dbReference type="PANTHER" id="PTHR34580">
    <property type="match status" value="1"/>
</dbReference>
<dbReference type="InterPro" id="IPR013196">
    <property type="entry name" value="HTH_11"/>
</dbReference>
<dbReference type="Proteomes" id="UP000480929">
    <property type="component" value="Unassembled WGS sequence"/>
</dbReference>
<name>A0A6N7SCZ3_9FIRM</name>
<proteinExistence type="predicted"/>
<accession>A0A6N7SCZ3</accession>
<dbReference type="AlphaFoldDB" id="A0A6N7SCZ3"/>
<dbReference type="InterPro" id="IPR036388">
    <property type="entry name" value="WH-like_DNA-bd_sf"/>
</dbReference>
<dbReference type="PROSITE" id="PS51000">
    <property type="entry name" value="HTH_DEOR_2"/>
    <property type="match status" value="1"/>
</dbReference>
<evidence type="ECO:0000313" key="7">
    <source>
        <dbReference type="Proteomes" id="UP000480929"/>
    </source>
</evidence>
<keyword evidence="1" id="KW-0805">Transcription regulation</keyword>
<keyword evidence="2" id="KW-0804">Transcription</keyword>
<dbReference type="InterPro" id="IPR028349">
    <property type="entry name" value="PafC-like"/>
</dbReference>
<dbReference type="Pfam" id="PF08279">
    <property type="entry name" value="HTH_11"/>
    <property type="match status" value="1"/>
</dbReference>
<dbReference type="GO" id="GO:0003700">
    <property type="term" value="F:DNA-binding transcription factor activity"/>
    <property type="evidence" value="ECO:0007669"/>
    <property type="project" value="InterPro"/>
</dbReference>
<evidence type="ECO:0000256" key="2">
    <source>
        <dbReference type="ARBA" id="ARBA00023163"/>
    </source>
</evidence>
<dbReference type="Pfam" id="PF13280">
    <property type="entry name" value="WYL"/>
    <property type="match status" value="1"/>
</dbReference>
<dbReference type="OrthoDB" id="9815009at2"/>
<dbReference type="PROSITE" id="PS52050">
    <property type="entry name" value="WYL"/>
    <property type="match status" value="1"/>
</dbReference>
<organism evidence="4 6">
    <name type="scientific">Holdemania massiliensis</name>
    <dbReference type="NCBI Taxonomy" id="1468449"/>
    <lineage>
        <taxon>Bacteria</taxon>
        <taxon>Bacillati</taxon>
        <taxon>Bacillota</taxon>
        <taxon>Erysipelotrichia</taxon>
        <taxon>Erysipelotrichales</taxon>
        <taxon>Erysipelotrichaceae</taxon>
        <taxon>Holdemania</taxon>
    </lineage>
</organism>
<dbReference type="Proteomes" id="UP000433575">
    <property type="component" value="Unassembled WGS sequence"/>
</dbReference>
<comment type="caution">
    <text evidence="4">The sequence shown here is derived from an EMBL/GenBank/DDBJ whole genome shotgun (WGS) entry which is preliminary data.</text>
</comment>
<dbReference type="PIRSF" id="PIRSF016838">
    <property type="entry name" value="PafC"/>
    <property type="match status" value="1"/>
</dbReference>
<dbReference type="Gene3D" id="1.10.10.10">
    <property type="entry name" value="Winged helix-like DNA-binding domain superfamily/Winged helix DNA-binding domain"/>
    <property type="match status" value="1"/>
</dbReference>
<sequence>MQMNRCFEIVYLLLERKKLTAQELADRFEVSVRTIYRDIDFLSQAGIPIYARRGKDGGIELWDTFVLNKTVFSKAEKQELTALLEGMRSTGIPEETQVLQKVSALLGESQQAWIEADFSLWSKTADQPDLFSLLRHAILNHKKIQFHYHGLNREATHRIVEPLRLVFKAQAWYVYGWCTWRKEERFFKIVRMREVEELDERFEPRSLPETIITPLAERDERVTLTLKVQPQGIARLMDDFQQIELNSGPEMTTVQFSCPAGDWLLSYLLSMADCTEVLAPEKLREEMRRCINALARQYNEEVYDHKKP</sequence>
<dbReference type="EMBL" id="WKPI01000071">
    <property type="protein sequence ID" value="MSC35292.1"/>
    <property type="molecule type" value="Genomic_DNA"/>
</dbReference>
<evidence type="ECO:0000313" key="4">
    <source>
        <dbReference type="EMBL" id="MSA91478.1"/>
    </source>
</evidence>
<keyword evidence="7" id="KW-1185">Reference proteome</keyword>
<dbReference type="SUPFAM" id="SSF46785">
    <property type="entry name" value="Winged helix' DNA-binding domain"/>
    <property type="match status" value="1"/>
</dbReference>
<dbReference type="InterPro" id="IPR001034">
    <property type="entry name" value="DeoR_HTH"/>
</dbReference>
<feature type="domain" description="HTH deoR-type" evidence="3">
    <location>
        <begin position="2"/>
        <end position="57"/>
    </location>
</feature>
<dbReference type="Pfam" id="PF25583">
    <property type="entry name" value="WCX"/>
    <property type="match status" value="1"/>
</dbReference>
<dbReference type="InterPro" id="IPR057727">
    <property type="entry name" value="WCX_dom"/>
</dbReference>
<dbReference type="RefSeq" id="WP_154240706.1">
    <property type="nucleotide sequence ID" value="NZ_WKPI01000071.1"/>
</dbReference>
<evidence type="ECO:0000256" key="1">
    <source>
        <dbReference type="ARBA" id="ARBA00023015"/>
    </source>
</evidence>
<dbReference type="SMART" id="SM00420">
    <property type="entry name" value="HTH_DEOR"/>
    <property type="match status" value="1"/>
</dbReference>
<gene>
    <name evidence="5" type="ORF">GKD88_19470</name>
    <name evidence="4" type="ORF">GKE08_19375</name>
</gene>
<evidence type="ECO:0000313" key="5">
    <source>
        <dbReference type="EMBL" id="MSC35292.1"/>
    </source>
</evidence>
<evidence type="ECO:0000259" key="3">
    <source>
        <dbReference type="PROSITE" id="PS51000"/>
    </source>
</evidence>
<dbReference type="PANTHER" id="PTHR34580:SF1">
    <property type="entry name" value="PROTEIN PAFC"/>
    <property type="match status" value="1"/>
</dbReference>
<evidence type="ECO:0000313" key="6">
    <source>
        <dbReference type="Proteomes" id="UP000433575"/>
    </source>
</evidence>
<dbReference type="InterPro" id="IPR051534">
    <property type="entry name" value="CBASS_pafABC_assoc_protein"/>
</dbReference>
<reference evidence="6 7" key="1">
    <citation type="journal article" date="2019" name="Nat. Med.">
        <title>A library of human gut bacterial isolates paired with longitudinal multiomics data enables mechanistic microbiome research.</title>
        <authorList>
            <person name="Poyet M."/>
            <person name="Groussin M."/>
            <person name="Gibbons S.M."/>
            <person name="Avila-Pacheco J."/>
            <person name="Jiang X."/>
            <person name="Kearney S.M."/>
            <person name="Perrotta A.R."/>
            <person name="Berdy B."/>
            <person name="Zhao S."/>
            <person name="Lieberman T.D."/>
            <person name="Swanson P.K."/>
            <person name="Smith M."/>
            <person name="Roesemann S."/>
            <person name="Alexander J.E."/>
            <person name="Rich S.A."/>
            <person name="Livny J."/>
            <person name="Vlamakis H."/>
            <person name="Clish C."/>
            <person name="Bullock K."/>
            <person name="Deik A."/>
            <person name="Scott J."/>
            <person name="Pierce K.A."/>
            <person name="Xavier R.J."/>
            <person name="Alm E.J."/>
        </authorList>
    </citation>
    <scope>NUCLEOTIDE SEQUENCE [LARGE SCALE GENOMIC DNA]</scope>
    <source>
        <strain evidence="4 6">BIOML-A4</strain>
        <strain evidence="5 7">BIOML-A5</strain>
    </source>
</reference>
<dbReference type="InterPro" id="IPR036390">
    <property type="entry name" value="WH_DNA-bd_sf"/>
</dbReference>